<evidence type="ECO:0000256" key="1">
    <source>
        <dbReference type="ARBA" id="ARBA00023015"/>
    </source>
</evidence>
<keyword evidence="3" id="KW-0804">Transcription</keyword>
<feature type="domain" description="HTH arsR-type" evidence="5">
    <location>
        <begin position="42"/>
        <end position="132"/>
    </location>
</feature>
<evidence type="ECO:0000259" key="5">
    <source>
        <dbReference type="PROSITE" id="PS50987"/>
    </source>
</evidence>
<dbReference type="PANTHER" id="PTHR43132:SF6">
    <property type="entry name" value="HTH-TYPE TRANSCRIPTIONAL REPRESSOR CZRA"/>
    <property type="match status" value="1"/>
</dbReference>
<dbReference type="InterPro" id="IPR036390">
    <property type="entry name" value="WH_DNA-bd_sf"/>
</dbReference>
<reference evidence="6 7" key="1">
    <citation type="submission" date="2020-12" db="EMBL/GenBank/DDBJ databases">
        <title>Whole genome sequences of gut porcine anaerobes.</title>
        <authorList>
            <person name="Kubasova T."/>
            <person name="Jahodarova E."/>
            <person name="Rychlik I."/>
        </authorList>
    </citation>
    <scope>NUCLEOTIDE SEQUENCE [LARGE SCALE GENOMIC DNA]</scope>
    <source>
        <strain evidence="6 7">An867</strain>
    </source>
</reference>
<dbReference type="CDD" id="cd00090">
    <property type="entry name" value="HTH_ARSR"/>
    <property type="match status" value="1"/>
</dbReference>
<keyword evidence="1" id="KW-0805">Transcription regulation</keyword>
<protein>
    <submittedName>
        <fullName evidence="6">Helix-turn-helix transcriptional regulator</fullName>
    </submittedName>
</protein>
<dbReference type="NCBIfam" id="NF033788">
    <property type="entry name" value="HTH_metalloreg"/>
    <property type="match status" value="1"/>
</dbReference>
<evidence type="ECO:0000256" key="2">
    <source>
        <dbReference type="ARBA" id="ARBA00023125"/>
    </source>
</evidence>
<dbReference type="SMART" id="SM00418">
    <property type="entry name" value="HTH_ARSR"/>
    <property type="match status" value="1"/>
</dbReference>
<dbReference type="InterPro" id="IPR011991">
    <property type="entry name" value="ArsR-like_HTH"/>
</dbReference>
<evidence type="ECO:0000256" key="3">
    <source>
        <dbReference type="ARBA" id="ARBA00023163"/>
    </source>
</evidence>
<dbReference type="Gene3D" id="1.10.10.10">
    <property type="entry name" value="Winged helix-like DNA-binding domain superfamily/Winged helix DNA-binding domain"/>
    <property type="match status" value="1"/>
</dbReference>
<gene>
    <name evidence="6" type="ORF">JQM67_06650</name>
</gene>
<evidence type="ECO:0000256" key="4">
    <source>
        <dbReference type="SAM" id="MobiDB-lite"/>
    </source>
</evidence>
<dbReference type="RefSeq" id="WP_235323337.1">
    <property type="nucleotide sequence ID" value="NZ_JAFBIT010000002.1"/>
</dbReference>
<name>A0ABS9CQ32_9FIRM</name>
<dbReference type="EMBL" id="JAFBIT010000002">
    <property type="protein sequence ID" value="MCF2652277.1"/>
    <property type="molecule type" value="Genomic_DNA"/>
</dbReference>
<dbReference type="InterPro" id="IPR051011">
    <property type="entry name" value="Metal_resp_trans_reg"/>
</dbReference>
<dbReference type="Pfam" id="PF01022">
    <property type="entry name" value="HTH_5"/>
    <property type="match status" value="1"/>
</dbReference>
<feature type="region of interest" description="Disordered" evidence="4">
    <location>
        <begin position="1"/>
        <end position="20"/>
    </location>
</feature>
<dbReference type="PANTHER" id="PTHR43132">
    <property type="entry name" value="ARSENICAL RESISTANCE OPERON REPRESSOR ARSR-RELATED"/>
    <property type="match status" value="1"/>
</dbReference>
<organism evidence="6 7">
    <name type="scientific">Anaeromassilibacillus senegalensis</name>
    <dbReference type="NCBI Taxonomy" id="1673717"/>
    <lineage>
        <taxon>Bacteria</taxon>
        <taxon>Bacillati</taxon>
        <taxon>Bacillota</taxon>
        <taxon>Clostridia</taxon>
        <taxon>Eubacteriales</taxon>
        <taxon>Acutalibacteraceae</taxon>
        <taxon>Anaeromassilibacillus</taxon>
    </lineage>
</organism>
<evidence type="ECO:0000313" key="7">
    <source>
        <dbReference type="Proteomes" id="UP001299220"/>
    </source>
</evidence>
<sequence>MAKKDKEKAKSGKKEKEKKEVLCPGDHAHGDLNAVKAEIPPLDTLFQLAELFKVFGDTTRIRIMCVLFQKELCVCEIAELLEMGQSAISHQLRLLRNAHLVKVKRDGKQSYYSLDDAHVREIYLMGLEHISE</sequence>
<dbReference type="PRINTS" id="PR00778">
    <property type="entry name" value="HTHARSR"/>
</dbReference>
<dbReference type="PROSITE" id="PS50987">
    <property type="entry name" value="HTH_ARSR_2"/>
    <property type="match status" value="1"/>
</dbReference>
<comment type="caution">
    <text evidence="6">The sequence shown here is derived from an EMBL/GenBank/DDBJ whole genome shotgun (WGS) entry which is preliminary data.</text>
</comment>
<keyword evidence="7" id="KW-1185">Reference proteome</keyword>
<proteinExistence type="predicted"/>
<accession>A0ABS9CQ32</accession>
<dbReference type="SUPFAM" id="SSF46785">
    <property type="entry name" value="Winged helix' DNA-binding domain"/>
    <property type="match status" value="1"/>
</dbReference>
<evidence type="ECO:0000313" key="6">
    <source>
        <dbReference type="EMBL" id="MCF2652277.1"/>
    </source>
</evidence>
<keyword evidence="2" id="KW-0238">DNA-binding</keyword>
<dbReference type="InterPro" id="IPR036388">
    <property type="entry name" value="WH-like_DNA-bd_sf"/>
</dbReference>
<dbReference type="InterPro" id="IPR001845">
    <property type="entry name" value="HTH_ArsR_DNA-bd_dom"/>
</dbReference>
<dbReference type="Proteomes" id="UP001299220">
    <property type="component" value="Unassembled WGS sequence"/>
</dbReference>